<sequence length="111" mass="12833">MTRHYTAAEVVTLVDDLTERRLQVFVREQIVQPLQTDSGPAYRDADIARLRLLCDLLEGYELKGDAMHLVMSLVDQLNTARGDMRALMHAVAEEPDEVRLRIHRIVHRLRD</sequence>
<evidence type="ECO:0008006" key="3">
    <source>
        <dbReference type="Google" id="ProtNLM"/>
    </source>
</evidence>
<evidence type="ECO:0000313" key="1">
    <source>
        <dbReference type="EMBL" id="MDB6176465.1"/>
    </source>
</evidence>
<name>A0ABT4ZB29_9RHOB</name>
<dbReference type="EMBL" id="JAQBIE010000003">
    <property type="protein sequence ID" value="MDB6176465.1"/>
    <property type="molecule type" value="Genomic_DNA"/>
</dbReference>
<proteinExistence type="predicted"/>
<protein>
    <recommendedName>
        <fullName evidence="3">Chaperone modulatory protein CbpM</fullName>
    </recommendedName>
</protein>
<reference evidence="1" key="1">
    <citation type="submission" date="2022-12" db="EMBL/GenBank/DDBJ databases">
        <title>Paracoccus onchidii sp. nov., isolated from a marine invertebrate from the South China Sea.</title>
        <authorList>
            <person name="Xu S."/>
            <person name="Liu Z."/>
            <person name="Xu Y."/>
        </authorList>
    </citation>
    <scope>NUCLEOTIDE SEQUENCE</scope>
    <source>
        <strain evidence="1">Z330</strain>
    </source>
</reference>
<evidence type="ECO:0000313" key="2">
    <source>
        <dbReference type="Proteomes" id="UP001165641"/>
    </source>
</evidence>
<dbReference type="Proteomes" id="UP001165641">
    <property type="component" value="Unassembled WGS sequence"/>
</dbReference>
<gene>
    <name evidence="1" type="ORF">PAF17_02980</name>
</gene>
<accession>A0ABT4ZB29</accession>
<organism evidence="1 2">
    <name type="scientific">Paracoccus onchidii</name>
    <dbReference type="NCBI Taxonomy" id="3017813"/>
    <lineage>
        <taxon>Bacteria</taxon>
        <taxon>Pseudomonadati</taxon>
        <taxon>Pseudomonadota</taxon>
        <taxon>Alphaproteobacteria</taxon>
        <taxon>Rhodobacterales</taxon>
        <taxon>Paracoccaceae</taxon>
        <taxon>Paracoccus</taxon>
    </lineage>
</organism>
<dbReference type="RefSeq" id="WP_271887599.1">
    <property type="nucleotide sequence ID" value="NZ_JAQBIE010000003.1"/>
</dbReference>
<comment type="caution">
    <text evidence="1">The sequence shown here is derived from an EMBL/GenBank/DDBJ whole genome shotgun (WGS) entry which is preliminary data.</text>
</comment>
<keyword evidence="2" id="KW-1185">Reference proteome</keyword>
<dbReference type="Gene3D" id="1.10.1660.10">
    <property type="match status" value="1"/>
</dbReference>